<dbReference type="PROSITE" id="PS51898">
    <property type="entry name" value="TYR_RECOMBINASE"/>
    <property type="match status" value="1"/>
</dbReference>
<dbReference type="GO" id="GO:0003677">
    <property type="term" value="F:DNA binding"/>
    <property type="evidence" value="ECO:0007669"/>
    <property type="project" value="UniProtKB-KW"/>
</dbReference>
<dbReference type="PANTHER" id="PTHR30349:SF41">
    <property type="entry name" value="INTEGRASE_RECOMBINASE PROTEIN MJ0367-RELATED"/>
    <property type="match status" value="1"/>
</dbReference>
<dbReference type="CDD" id="cd00796">
    <property type="entry name" value="INT_Rci_Hp1_C"/>
    <property type="match status" value="1"/>
</dbReference>
<gene>
    <name evidence="6" type="ORF">BLA24064_02134</name>
</gene>
<accession>A0A6P2JYV9</accession>
<dbReference type="Gene3D" id="1.10.443.10">
    <property type="entry name" value="Intergrase catalytic core"/>
    <property type="match status" value="1"/>
</dbReference>
<reference evidence="6 7" key="1">
    <citation type="submission" date="2019-09" db="EMBL/GenBank/DDBJ databases">
        <authorList>
            <person name="Depoorter E."/>
        </authorList>
    </citation>
    <scope>NUCLEOTIDE SEQUENCE [LARGE SCALE GENOMIC DNA]</scope>
    <source>
        <strain evidence="6">LMG 24064</strain>
    </source>
</reference>
<evidence type="ECO:0000313" key="6">
    <source>
        <dbReference type="EMBL" id="VWB47308.1"/>
    </source>
</evidence>
<dbReference type="PANTHER" id="PTHR30349">
    <property type="entry name" value="PHAGE INTEGRASE-RELATED"/>
    <property type="match status" value="1"/>
</dbReference>
<evidence type="ECO:0000256" key="2">
    <source>
        <dbReference type="ARBA" id="ARBA00022908"/>
    </source>
</evidence>
<feature type="domain" description="Tyr recombinase" evidence="5">
    <location>
        <begin position="1"/>
        <end position="113"/>
    </location>
</feature>
<evidence type="ECO:0000256" key="4">
    <source>
        <dbReference type="ARBA" id="ARBA00023172"/>
    </source>
</evidence>
<evidence type="ECO:0000313" key="7">
    <source>
        <dbReference type="Proteomes" id="UP000494222"/>
    </source>
</evidence>
<evidence type="ECO:0000256" key="3">
    <source>
        <dbReference type="ARBA" id="ARBA00023125"/>
    </source>
</evidence>
<keyword evidence="4" id="KW-0233">DNA recombination</keyword>
<keyword evidence="2" id="KW-0229">DNA integration</keyword>
<dbReference type="InterPro" id="IPR002104">
    <property type="entry name" value="Integrase_catalytic"/>
</dbReference>
<keyword evidence="3" id="KW-0238">DNA-binding</keyword>
<organism evidence="6 7">
    <name type="scientific">Burkholderia latens</name>
    <dbReference type="NCBI Taxonomy" id="488446"/>
    <lineage>
        <taxon>Bacteria</taxon>
        <taxon>Pseudomonadati</taxon>
        <taxon>Pseudomonadota</taxon>
        <taxon>Betaproteobacteria</taxon>
        <taxon>Burkholderiales</taxon>
        <taxon>Burkholderiaceae</taxon>
        <taxon>Burkholderia</taxon>
        <taxon>Burkholderia cepacia complex</taxon>
    </lineage>
</organism>
<dbReference type="EMBL" id="CABVPL010000011">
    <property type="protein sequence ID" value="VWB47308.1"/>
    <property type="molecule type" value="Genomic_DNA"/>
</dbReference>
<dbReference type="Proteomes" id="UP000494222">
    <property type="component" value="Unassembled WGS sequence"/>
</dbReference>
<dbReference type="GO" id="GO:0006310">
    <property type="term" value="P:DNA recombination"/>
    <property type="evidence" value="ECO:0007669"/>
    <property type="project" value="UniProtKB-KW"/>
</dbReference>
<dbReference type="InterPro" id="IPR050090">
    <property type="entry name" value="Tyrosine_recombinase_XerCD"/>
</dbReference>
<dbReference type="InterPro" id="IPR011010">
    <property type="entry name" value="DNA_brk_join_enz"/>
</dbReference>
<evidence type="ECO:0000259" key="5">
    <source>
        <dbReference type="PROSITE" id="PS51898"/>
    </source>
</evidence>
<dbReference type="InterPro" id="IPR013762">
    <property type="entry name" value="Integrase-like_cat_sf"/>
</dbReference>
<dbReference type="AlphaFoldDB" id="A0A6P2JYV9"/>
<evidence type="ECO:0000256" key="1">
    <source>
        <dbReference type="ARBA" id="ARBA00008857"/>
    </source>
</evidence>
<name>A0A6P2JYV9_9BURK</name>
<sequence>MTSRLEAIVRRRWEERRTGQRYVFEDRTGNERGYSTKSIKKAIERAGLNDPVLVKERGGRVTLHTLRHTFASKLVTAGVSLYEVSVLLGHSDPKMTQRYAHLSPNDASRKAVKVIDSLLLNPA</sequence>
<protein>
    <submittedName>
        <fullName evidence="6">Phage integrase family site specific recombinase</fullName>
    </submittedName>
</protein>
<proteinExistence type="inferred from homology"/>
<dbReference type="SUPFAM" id="SSF56349">
    <property type="entry name" value="DNA breaking-rejoining enzymes"/>
    <property type="match status" value="1"/>
</dbReference>
<dbReference type="Pfam" id="PF00589">
    <property type="entry name" value="Phage_integrase"/>
    <property type="match status" value="1"/>
</dbReference>
<comment type="similarity">
    <text evidence="1">Belongs to the 'phage' integrase family.</text>
</comment>
<dbReference type="GO" id="GO:0015074">
    <property type="term" value="P:DNA integration"/>
    <property type="evidence" value="ECO:0007669"/>
    <property type="project" value="UniProtKB-KW"/>
</dbReference>